<dbReference type="AlphaFoldDB" id="A0A1H8ZS19"/>
<dbReference type="PROSITE" id="PS50005">
    <property type="entry name" value="TPR"/>
    <property type="match status" value="1"/>
</dbReference>
<gene>
    <name evidence="2" type="ORF">SAMN04487977_10174</name>
</gene>
<dbReference type="Gene3D" id="1.25.40.10">
    <property type="entry name" value="Tetratricopeptide repeat domain"/>
    <property type="match status" value="1"/>
</dbReference>
<dbReference type="InterPro" id="IPR011990">
    <property type="entry name" value="TPR-like_helical_dom_sf"/>
</dbReference>
<keyword evidence="1" id="KW-0802">TPR repeat</keyword>
<dbReference type="RefSeq" id="WP_074639861.1">
    <property type="nucleotide sequence ID" value="NZ_AP025286.1"/>
</dbReference>
<dbReference type="STRING" id="163.SAMN04487775_108116"/>
<evidence type="ECO:0000313" key="3">
    <source>
        <dbReference type="Proteomes" id="UP000182360"/>
    </source>
</evidence>
<organism evidence="2 3">
    <name type="scientific">Treponema bryantii</name>
    <dbReference type="NCBI Taxonomy" id="163"/>
    <lineage>
        <taxon>Bacteria</taxon>
        <taxon>Pseudomonadati</taxon>
        <taxon>Spirochaetota</taxon>
        <taxon>Spirochaetia</taxon>
        <taxon>Spirochaetales</taxon>
        <taxon>Treponemataceae</taxon>
        <taxon>Treponema</taxon>
    </lineage>
</organism>
<proteinExistence type="predicted"/>
<dbReference type="eggNOG" id="COG3063">
    <property type="taxonomic scope" value="Bacteria"/>
</dbReference>
<evidence type="ECO:0000256" key="1">
    <source>
        <dbReference type="PROSITE-ProRule" id="PRU00339"/>
    </source>
</evidence>
<feature type="repeat" description="TPR" evidence="1">
    <location>
        <begin position="121"/>
        <end position="154"/>
    </location>
</feature>
<sequence length="310" mass="35963">MDFQTEAELKVALGFLQQGNPLEAQKIISSLFEHDLESTELVYTNKCCVFWIDSIKRLRSLEDSFERSENILLEWKNFQDYISRESTPYEPALFAVQQGFFKNALEEYKKMLEEKDPLQKAEIYKKTGICYKKLGDFENARAFLTEANNIYPNLSSVLAELADCFSLCGEDRVGKVLYREAFFADPDSIDLDFLDSELIKCLIEKTKSKGYSGKALQYWIPVYGVLGGVFNIKRELTSQEVARLKKDIYAMENEIKDPSCNSEILVPRMLNCYFWLMDHYDLANETQAKINEVLLRIKLLDSAVYEMYIK</sequence>
<dbReference type="InterPro" id="IPR019734">
    <property type="entry name" value="TPR_rpt"/>
</dbReference>
<dbReference type="SUPFAM" id="SSF48452">
    <property type="entry name" value="TPR-like"/>
    <property type="match status" value="1"/>
</dbReference>
<reference evidence="2 3" key="1">
    <citation type="submission" date="2016-10" db="EMBL/GenBank/DDBJ databases">
        <authorList>
            <person name="de Groot N.N."/>
        </authorList>
    </citation>
    <scope>NUCLEOTIDE SEQUENCE [LARGE SCALE GENOMIC DNA]</scope>
    <source>
        <strain evidence="2 3">B25</strain>
    </source>
</reference>
<name>A0A1H8ZS19_9SPIR</name>
<dbReference type="EMBL" id="FOFU01000001">
    <property type="protein sequence ID" value="SEP67266.1"/>
    <property type="molecule type" value="Genomic_DNA"/>
</dbReference>
<dbReference type="Proteomes" id="UP000182360">
    <property type="component" value="Unassembled WGS sequence"/>
</dbReference>
<evidence type="ECO:0000313" key="2">
    <source>
        <dbReference type="EMBL" id="SEP67266.1"/>
    </source>
</evidence>
<keyword evidence="3" id="KW-1185">Reference proteome</keyword>
<dbReference type="OrthoDB" id="350674at2"/>
<protein>
    <submittedName>
        <fullName evidence="2">Uncharacterized protein</fullName>
    </submittedName>
</protein>
<accession>A0A1H8ZS19</accession>